<evidence type="ECO:0000256" key="1">
    <source>
        <dbReference type="SAM" id="SignalP"/>
    </source>
</evidence>
<organism evidence="3 4">
    <name type="scientific">Cavenderia fasciculata</name>
    <name type="common">Slime mold</name>
    <name type="synonym">Dictyostelium fasciculatum</name>
    <dbReference type="NCBI Taxonomy" id="261658"/>
    <lineage>
        <taxon>Eukaryota</taxon>
        <taxon>Amoebozoa</taxon>
        <taxon>Evosea</taxon>
        <taxon>Eumycetozoa</taxon>
        <taxon>Dictyostelia</taxon>
        <taxon>Acytosteliales</taxon>
        <taxon>Cavenderiaceae</taxon>
        <taxon>Cavenderia</taxon>
    </lineage>
</organism>
<dbReference type="AlphaFoldDB" id="F4QAQ5"/>
<dbReference type="Pfam" id="PF00561">
    <property type="entry name" value="Abhydrolase_1"/>
    <property type="match status" value="1"/>
</dbReference>
<dbReference type="EMBL" id="GL883026">
    <property type="protein sequence ID" value="EGG15774.1"/>
    <property type="molecule type" value="Genomic_DNA"/>
</dbReference>
<feature type="domain" description="AB hydrolase-1" evidence="2">
    <location>
        <begin position="103"/>
        <end position="181"/>
    </location>
</feature>
<dbReference type="Proteomes" id="UP000007797">
    <property type="component" value="Unassembled WGS sequence"/>
</dbReference>
<feature type="chain" id="PRO_5003313888" description="AB hydrolase-1 domain-containing protein" evidence="1">
    <location>
        <begin position="21"/>
        <end position="351"/>
    </location>
</feature>
<dbReference type="InterPro" id="IPR050266">
    <property type="entry name" value="AB_hydrolase_sf"/>
</dbReference>
<sequence length="351" mass="38853">MFKLSTCLLLFICFFAIVTSQQTLPDVSTSFLGAGDPGVSHYPSYLGLKMHIRCYSNVTSANQKGPIALFDAGLPFFSTAWVSIIPSVLQKMPSWNISKACFIDRYGYGWSDSAPYPITTQDYVLRLRGSLQVAGLTGKYILVGWSWGSIFTQVFSLTYPKEVSGIMTIDGTDSKWGFISANQQSIITYTNTYMNYMSMNNMGTLQSYANDGNVALGFGYFPNGTVALGFTPNSVSSSQQIWLSNKFLKTAVQEFNIMVISSAVLNFTYAVKGPNPLKDLPYVNIYETIFDQDWIDRQLFMASLSTNSVAIPFGTDHFFPFTNQGAIISGLTALTNKIKTNPARIWGRGIF</sequence>
<protein>
    <recommendedName>
        <fullName evidence="2">AB hydrolase-1 domain-containing protein</fullName>
    </recommendedName>
</protein>
<dbReference type="SUPFAM" id="SSF53474">
    <property type="entry name" value="alpha/beta-Hydrolases"/>
    <property type="match status" value="1"/>
</dbReference>
<dbReference type="STRING" id="1054147.F4QAQ5"/>
<evidence type="ECO:0000313" key="4">
    <source>
        <dbReference type="Proteomes" id="UP000007797"/>
    </source>
</evidence>
<dbReference type="GO" id="GO:0016020">
    <property type="term" value="C:membrane"/>
    <property type="evidence" value="ECO:0007669"/>
    <property type="project" value="TreeGrafter"/>
</dbReference>
<dbReference type="OrthoDB" id="16239at2759"/>
<dbReference type="KEGG" id="dfa:DFA_10617"/>
<name>F4QAQ5_CACFS</name>
<dbReference type="PANTHER" id="PTHR43798:SF33">
    <property type="entry name" value="HYDROLASE, PUTATIVE (AFU_ORTHOLOGUE AFUA_2G14860)-RELATED"/>
    <property type="match status" value="1"/>
</dbReference>
<feature type="signal peptide" evidence="1">
    <location>
        <begin position="1"/>
        <end position="20"/>
    </location>
</feature>
<proteinExistence type="predicted"/>
<reference evidence="4" key="1">
    <citation type="journal article" date="2011" name="Genome Res.">
        <title>Phylogeny-wide analysis of social amoeba genomes highlights ancient origins for complex intercellular communication.</title>
        <authorList>
            <person name="Heidel A.J."/>
            <person name="Lawal H.M."/>
            <person name="Felder M."/>
            <person name="Schilde C."/>
            <person name="Helps N.R."/>
            <person name="Tunggal B."/>
            <person name="Rivero F."/>
            <person name="John U."/>
            <person name="Schleicher M."/>
            <person name="Eichinger L."/>
            <person name="Platzer M."/>
            <person name="Noegel A.A."/>
            <person name="Schaap P."/>
            <person name="Gloeckner G."/>
        </authorList>
    </citation>
    <scope>NUCLEOTIDE SEQUENCE [LARGE SCALE GENOMIC DNA]</scope>
    <source>
        <strain evidence="4">SH3</strain>
    </source>
</reference>
<dbReference type="InterPro" id="IPR000073">
    <property type="entry name" value="AB_hydrolase_1"/>
</dbReference>
<keyword evidence="4" id="KW-1185">Reference proteome</keyword>
<evidence type="ECO:0000259" key="2">
    <source>
        <dbReference type="Pfam" id="PF00561"/>
    </source>
</evidence>
<dbReference type="PANTHER" id="PTHR43798">
    <property type="entry name" value="MONOACYLGLYCEROL LIPASE"/>
    <property type="match status" value="1"/>
</dbReference>
<evidence type="ECO:0000313" key="3">
    <source>
        <dbReference type="EMBL" id="EGG15774.1"/>
    </source>
</evidence>
<dbReference type="Gene3D" id="3.40.50.1820">
    <property type="entry name" value="alpha/beta hydrolase"/>
    <property type="match status" value="1"/>
</dbReference>
<keyword evidence="1" id="KW-0732">Signal</keyword>
<dbReference type="InterPro" id="IPR029058">
    <property type="entry name" value="AB_hydrolase_fold"/>
</dbReference>
<dbReference type="GeneID" id="14867400"/>
<accession>F4QAQ5</accession>
<dbReference type="RefSeq" id="XP_004354521.1">
    <property type="nucleotide sequence ID" value="XM_004354469.1"/>
</dbReference>
<gene>
    <name evidence="3" type="ORF">DFA_10617</name>
</gene>